<proteinExistence type="predicted"/>
<evidence type="ECO:0000313" key="3">
    <source>
        <dbReference type="Proteomes" id="UP001519295"/>
    </source>
</evidence>
<keyword evidence="3" id="KW-1185">Reference proteome</keyword>
<accession>A0ABS4VPM0</accession>
<protein>
    <submittedName>
        <fullName evidence="2">N-methylhydantoinase B</fullName>
        <ecNumber evidence="2">3.5.2.14</ecNumber>
    </submittedName>
</protein>
<dbReference type="EC" id="3.5.2.14" evidence="2"/>
<feature type="domain" description="Hydantoinase B/oxoprolinase" evidence="1">
    <location>
        <begin position="16"/>
        <end position="540"/>
    </location>
</feature>
<evidence type="ECO:0000313" key="2">
    <source>
        <dbReference type="EMBL" id="MBP2365870.1"/>
    </source>
</evidence>
<dbReference type="GO" id="GO:0047423">
    <property type="term" value="F:N-methylhydantoinase (ATP-hydrolyzing) activity"/>
    <property type="evidence" value="ECO:0007669"/>
    <property type="project" value="UniProtKB-EC"/>
</dbReference>
<keyword evidence="2" id="KW-0378">Hydrolase</keyword>
<organism evidence="2 3">
    <name type="scientific">Pseudonocardia parietis</name>
    <dbReference type="NCBI Taxonomy" id="570936"/>
    <lineage>
        <taxon>Bacteria</taxon>
        <taxon>Bacillati</taxon>
        <taxon>Actinomycetota</taxon>
        <taxon>Actinomycetes</taxon>
        <taxon>Pseudonocardiales</taxon>
        <taxon>Pseudonocardiaceae</taxon>
        <taxon>Pseudonocardia</taxon>
    </lineage>
</organism>
<dbReference type="PANTHER" id="PTHR11365">
    <property type="entry name" value="5-OXOPROLINASE RELATED"/>
    <property type="match status" value="1"/>
</dbReference>
<comment type="caution">
    <text evidence="2">The sequence shown here is derived from an EMBL/GenBank/DDBJ whole genome shotgun (WGS) entry which is preliminary data.</text>
</comment>
<dbReference type="InterPro" id="IPR045079">
    <property type="entry name" value="Oxoprolinase-like"/>
</dbReference>
<dbReference type="PANTHER" id="PTHR11365:SF23">
    <property type="entry name" value="HYPOTHETICAL 5-OXOPROLINASE (EUROFUNG)-RELATED"/>
    <property type="match status" value="1"/>
</dbReference>
<gene>
    <name evidence="2" type="ORF">JOF36_001566</name>
</gene>
<reference evidence="2 3" key="1">
    <citation type="submission" date="2021-03" db="EMBL/GenBank/DDBJ databases">
        <title>Sequencing the genomes of 1000 actinobacteria strains.</title>
        <authorList>
            <person name="Klenk H.-P."/>
        </authorList>
    </citation>
    <scope>NUCLEOTIDE SEQUENCE [LARGE SCALE GENOMIC DNA]</scope>
    <source>
        <strain evidence="2 3">DSM 45256</strain>
    </source>
</reference>
<sequence length="589" mass="62646">MSTQAPDGTGGTPLSPILVSVVANRIKSIGERMGVVVERSARSPLLVEGRDFSLGIYDAGGRLIEQTEYIPILGYAAAPTMQHVAAKFRGRVLDGDIILHNDPFTGGNQPADWKIIRPVFHSGEHVAWVMITAHQSDVGGAVPGSYNPAATDIWQEAMRLTAVKLVEGGRVREDVWELVFANVRLPSVEDDVQAMIGACTVGERELRELIDRYSVETFRSIVDSMLDSAEAMTRQVVRGIPDGEYRGSATVDYDGITPGTTLTLHVRIVVDGERISFDFTGTDPQSPGYVNAPLAVTLSSVMITFFMLADIDIPHNDGIMRCIDIDVPEGSFLNARFPAATGFGNHLSDQVCTAIMTALAEALPERVTAGWNPLLCSIVNGRDHRTAEPFVDILINASKGGGGGTWGADGYDHVGLIASGGALGAQDPEMLEIMTPILVETFEYATDSAGAGRWRGGLGVHSDLRFLASGIQASIFGDGDSESCAAQGVNGGRPGAVNRIELLYPDGSSHVPRNKELVTGIGAGTVYRQIAGGGGGFGDPRERPAERVAQEVRYGYVSAAAARQHYGVVVTADGVLDEEATRARRAAVS</sequence>
<dbReference type="EMBL" id="JAGINU010000001">
    <property type="protein sequence ID" value="MBP2365870.1"/>
    <property type="molecule type" value="Genomic_DNA"/>
</dbReference>
<dbReference type="RefSeq" id="WP_210025710.1">
    <property type="nucleotide sequence ID" value="NZ_JAGINU010000001.1"/>
</dbReference>
<name>A0ABS4VPM0_9PSEU</name>
<dbReference type="Proteomes" id="UP001519295">
    <property type="component" value="Unassembled WGS sequence"/>
</dbReference>
<dbReference type="InterPro" id="IPR003692">
    <property type="entry name" value="Hydantoinase_B"/>
</dbReference>
<evidence type="ECO:0000259" key="1">
    <source>
        <dbReference type="Pfam" id="PF02538"/>
    </source>
</evidence>
<dbReference type="Pfam" id="PF02538">
    <property type="entry name" value="Hydantoinase_B"/>
    <property type="match status" value="1"/>
</dbReference>